<dbReference type="RefSeq" id="WP_036944664.1">
    <property type="nucleotide sequence ID" value="NZ_JQKC01000033.1"/>
</dbReference>
<dbReference type="Pfam" id="PF02769">
    <property type="entry name" value="AIRS_C"/>
    <property type="match status" value="1"/>
</dbReference>
<comment type="caution">
    <text evidence="4">The sequence shown here is derived from an EMBL/GenBank/DDBJ whole genome shotgun (WGS) entry which is preliminary data.</text>
</comment>
<evidence type="ECO:0000313" key="5">
    <source>
        <dbReference type="Proteomes" id="UP000036923"/>
    </source>
</evidence>
<dbReference type="InterPro" id="IPR010918">
    <property type="entry name" value="PurM-like_C_dom"/>
</dbReference>
<comment type="similarity">
    <text evidence="1">Belongs to the HypE family.</text>
</comment>
<proteinExistence type="inferred from homology"/>
<keyword evidence="5" id="KW-1185">Reference proteome</keyword>
<reference evidence="5" key="1">
    <citation type="submission" date="2015-07" db="EMBL/GenBank/DDBJ databases">
        <title>Near-Complete Genome Sequence of the Cellulolytic Bacterium Bacteroides (Pseudobacteroides) cellulosolvens ATCC 35603.</title>
        <authorList>
            <person name="Dassa B."/>
            <person name="Utturkar S.M."/>
            <person name="Klingeman D.M."/>
            <person name="Hurt R.A."/>
            <person name="Keller M."/>
            <person name="Xu J."/>
            <person name="Reddy Y.H.K."/>
            <person name="Borovok I."/>
            <person name="Grinberg I.R."/>
            <person name="Lamed R."/>
            <person name="Zhivin O."/>
            <person name="Bayer E.A."/>
            <person name="Brown S.D."/>
        </authorList>
    </citation>
    <scope>NUCLEOTIDE SEQUENCE [LARGE SCALE GENOMIC DNA]</scope>
    <source>
        <strain evidence="5">DSM 2933</strain>
    </source>
</reference>
<dbReference type="OrthoDB" id="153904at2"/>
<dbReference type="PANTHER" id="PTHR30303:SF4">
    <property type="entry name" value="HYDROGENASE EXPRESSION_FORMATION PROTEIN HYPE"/>
    <property type="match status" value="1"/>
</dbReference>
<dbReference type="SUPFAM" id="SSF56042">
    <property type="entry name" value="PurM C-terminal domain-like"/>
    <property type="match status" value="1"/>
</dbReference>
<dbReference type="InterPro" id="IPR036676">
    <property type="entry name" value="PurM-like_C_sf"/>
</dbReference>
<dbReference type="AlphaFoldDB" id="A0A0L6JQW6"/>
<dbReference type="SUPFAM" id="SSF55326">
    <property type="entry name" value="PurM N-terminal domain-like"/>
    <property type="match status" value="1"/>
</dbReference>
<dbReference type="PIRSF" id="PIRSF005644">
    <property type="entry name" value="Hdrgns_mtr_HypE"/>
    <property type="match status" value="1"/>
</dbReference>
<dbReference type="Pfam" id="PF00586">
    <property type="entry name" value="AIRS"/>
    <property type="match status" value="1"/>
</dbReference>
<dbReference type="CDD" id="cd06061">
    <property type="entry name" value="PurM-like1"/>
    <property type="match status" value="1"/>
</dbReference>
<dbReference type="GO" id="GO:0051604">
    <property type="term" value="P:protein maturation"/>
    <property type="evidence" value="ECO:0007669"/>
    <property type="project" value="TreeGrafter"/>
</dbReference>
<accession>A0A0L6JQW6</accession>
<evidence type="ECO:0000259" key="2">
    <source>
        <dbReference type="Pfam" id="PF00586"/>
    </source>
</evidence>
<protein>
    <submittedName>
        <fullName evidence="4">AIR synthase related protein domain protein</fullName>
    </submittedName>
</protein>
<evidence type="ECO:0000259" key="3">
    <source>
        <dbReference type="Pfam" id="PF02769"/>
    </source>
</evidence>
<evidence type="ECO:0000256" key="1">
    <source>
        <dbReference type="ARBA" id="ARBA00006243"/>
    </source>
</evidence>
<sequence>MEIGKIPNSILKEIVLGKLNNNRKEILLRPGIGEDCCAVDFGEYACVLTTDPITGAVNQVGKIAVNIACNDIASSGAEPLGLLITLLAPPKTTEQDIATIMTAICDTANALNVDIIGGHTEITAAVSQVVIISTAVAKILKDKLVTTSGAKPGDDIIMTKSAGIEGTVIIASDHEDLLRDRMTKEQLKRAKSFVGKLSVVKEGIIAGKFGVNSMHDITEGGILGALWEIGEASGVGMEVYEDLIPVENETSVICDLLNLNPLKLISSGSMVITCDNGRELISELNRNGINAALIGKITKEMNRVLYGHNGIEVINEPESDELFKII</sequence>
<dbReference type="PANTHER" id="PTHR30303">
    <property type="entry name" value="HYDROGENASE ISOENZYMES FORMATION PROTEIN HYPE"/>
    <property type="match status" value="1"/>
</dbReference>
<dbReference type="InterPro" id="IPR016188">
    <property type="entry name" value="PurM-like_N"/>
</dbReference>
<feature type="domain" description="PurM-like C-terminal" evidence="3">
    <location>
        <begin position="151"/>
        <end position="300"/>
    </location>
</feature>
<evidence type="ECO:0000313" key="4">
    <source>
        <dbReference type="EMBL" id="KNY28211.1"/>
    </source>
</evidence>
<dbReference type="eggNOG" id="COG0309">
    <property type="taxonomic scope" value="Bacteria"/>
</dbReference>
<name>A0A0L6JQW6_9FIRM</name>
<dbReference type="Gene3D" id="3.30.1330.10">
    <property type="entry name" value="PurM-like, N-terminal domain"/>
    <property type="match status" value="1"/>
</dbReference>
<dbReference type="InterPro" id="IPR036921">
    <property type="entry name" value="PurM-like_N_sf"/>
</dbReference>
<dbReference type="InterPro" id="IPR011854">
    <property type="entry name" value="HypE"/>
</dbReference>
<dbReference type="PATRIC" id="fig|398512.5.peg.3651"/>
<dbReference type="STRING" id="398512.Bccel_3485"/>
<dbReference type="Gene3D" id="3.90.650.10">
    <property type="entry name" value="PurM-like C-terminal domain"/>
    <property type="match status" value="1"/>
</dbReference>
<gene>
    <name evidence="4" type="ORF">Bccel_3485</name>
</gene>
<organism evidence="4 5">
    <name type="scientific">Pseudobacteroides cellulosolvens ATCC 35603 = DSM 2933</name>
    <dbReference type="NCBI Taxonomy" id="398512"/>
    <lineage>
        <taxon>Bacteria</taxon>
        <taxon>Bacillati</taxon>
        <taxon>Bacillota</taxon>
        <taxon>Clostridia</taxon>
        <taxon>Eubacteriales</taxon>
        <taxon>Oscillospiraceae</taxon>
        <taxon>Pseudobacteroides</taxon>
    </lineage>
</organism>
<feature type="domain" description="PurM-like N-terminal" evidence="2">
    <location>
        <begin position="33"/>
        <end position="136"/>
    </location>
</feature>
<dbReference type="EMBL" id="LGTC01000001">
    <property type="protein sequence ID" value="KNY28211.1"/>
    <property type="molecule type" value="Genomic_DNA"/>
</dbReference>
<dbReference type="Proteomes" id="UP000036923">
    <property type="component" value="Unassembled WGS sequence"/>
</dbReference>